<dbReference type="CDD" id="cd00383">
    <property type="entry name" value="trans_reg_C"/>
    <property type="match status" value="1"/>
</dbReference>
<dbReference type="Proteomes" id="UP000246351">
    <property type="component" value="Unassembled WGS sequence"/>
</dbReference>
<comment type="subcellular location">
    <subcellularLocation>
        <location evidence="1">Cytoplasm</location>
    </subcellularLocation>
</comment>
<dbReference type="GO" id="GO:0000976">
    <property type="term" value="F:transcription cis-regulatory region binding"/>
    <property type="evidence" value="ECO:0007669"/>
    <property type="project" value="TreeGrafter"/>
</dbReference>
<dbReference type="GO" id="GO:0032993">
    <property type="term" value="C:protein-DNA complex"/>
    <property type="evidence" value="ECO:0007669"/>
    <property type="project" value="TreeGrafter"/>
</dbReference>
<keyword evidence="7" id="KW-0010">Activator</keyword>
<evidence type="ECO:0000256" key="9">
    <source>
        <dbReference type="PROSITE-ProRule" id="PRU01091"/>
    </source>
</evidence>
<dbReference type="SMART" id="SM00862">
    <property type="entry name" value="Trans_reg_C"/>
    <property type="match status" value="1"/>
</dbReference>
<dbReference type="InterPro" id="IPR039420">
    <property type="entry name" value="WalR-like"/>
</dbReference>
<sequence>FEVAELIFRIQAVLRRYQIATETLLTLGNLTIDQTQLEVKVETKGMILPHKEFELLSLLVAYPKQVFPREQLIEKIWGIDYEGDERTVDVHIKRLRARLKKLGANVHIETVRGIGYKVTQDA</sequence>
<dbReference type="GO" id="GO:0005829">
    <property type="term" value="C:cytosol"/>
    <property type="evidence" value="ECO:0007669"/>
    <property type="project" value="TreeGrafter"/>
</dbReference>
<protein>
    <submittedName>
        <fullName evidence="11">DNA-binding response regulator</fullName>
    </submittedName>
</protein>
<dbReference type="Pfam" id="PF00486">
    <property type="entry name" value="Trans_reg_C"/>
    <property type="match status" value="1"/>
</dbReference>
<evidence type="ECO:0000259" key="10">
    <source>
        <dbReference type="PROSITE" id="PS51755"/>
    </source>
</evidence>
<dbReference type="InterPro" id="IPR016032">
    <property type="entry name" value="Sig_transdc_resp-reg_C-effctor"/>
</dbReference>
<dbReference type="GO" id="GO:0006355">
    <property type="term" value="P:regulation of DNA-templated transcription"/>
    <property type="evidence" value="ECO:0007669"/>
    <property type="project" value="InterPro"/>
</dbReference>
<dbReference type="InterPro" id="IPR001867">
    <property type="entry name" value="OmpR/PhoB-type_DNA-bd"/>
</dbReference>
<feature type="domain" description="OmpR/PhoB-type" evidence="10">
    <location>
        <begin position="22"/>
        <end position="120"/>
    </location>
</feature>
<keyword evidence="2" id="KW-0963">Cytoplasm</keyword>
<dbReference type="FunFam" id="1.10.10.10:FF:000018">
    <property type="entry name" value="DNA-binding response regulator ResD"/>
    <property type="match status" value="1"/>
</dbReference>
<keyword evidence="6 9" id="KW-0238">DNA-binding</keyword>
<dbReference type="PANTHER" id="PTHR48111:SF49">
    <property type="entry name" value="HEME RESPONSE REGULATOR HSSR"/>
    <property type="match status" value="1"/>
</dbReference>
<proteinExistence type="predicted"/>
<comment type="caution">
    <text evidence="11">The sequence shown here is derived from an EMBL/GenBank/DDBJ whole genome shotgun (WGS) entry which is preliminary data.</text>
</comment>
<dbReference type="PANTHER" id="PTHR48111">
    <property type="entry name" value="REGULATOR OF RPOS"/>
    <property type="match status" value="1"/>
</dbReference>
<name>A0A317Z500_STAPS</name>
<evidence type="ECO:0000313" key="12">
    <source>
        <dbReference type="Proteomes" id="UP000246351"/>
    </source>
</evidence>
<dbReference type="EMBL" id="QEIV01001542">
    <property type="protein sequence ID" value="PWZ95988.1"/>
    <property type="molecule type" value="Genomic_DNA"/>
</dbReference>
<feature type="non-terminal residue" evidence="11">
    <location>
        <position position="1"/>
    </location>
</feature>
<evidence type="ECO:0000256" key="1">
    <source>
        <dbReference type="ARBA" id="ARBA00004496"/>
    </source>
</evidence>
<keyword evidence="4" id="KW-0902">Two-component regulatory system</keyword>
<evidence type="ECO:0000313" key="11">
    <source>
        <dbReference type="EMBL" id="PWZ95988.1"/>
    </source>
</evidence>
<evidence type="ECO:0000256" key="6">
    <source>
        <dbReference type="ARBA" id="ARBA00023125"/>
    </source>
</evidence>
<dbReference type="GO" id="GO:0000156">
    <property type="term" value="F:phosphorelay response regulator activity"/>
    <property type="evidence" value="ECO:0007669"/>
    <property type="project" value="TreeGrafter"/>
</dbReference>
<dbReference type="InterPro" id="IPR036388">
    <property type="entry name" value="WH-like_DNA-bd_sf"/>
</dbReference>
<dbReference type="Gene3D" id="1.10.10.10">
    <property type="entry name" value="Winged helix-like DNA-binding domain superfamily/Winged helix DNA-binding domain"/>
    <property type="match status" value="1"/>
</dbReference>
<organism evidence="11 12">
    <name type="scientific">Staphylococcus pseudintermedius</name>
    <dbReference type="NCBI Taxonomy" id="283734"/>
    <lineage>
        <taxon>Bacteria</taxon>
        <taxon>Bacillati</taxon>
        <taxon>Bacillota</taxon>
        <taxon>Bacilli</taxon>
        <taxon>Bacillales</taxon>
        <taxon>Staphylococcaceae</taxon>
        <taxon>Staphylococcus</taxon>
        <taxon>Staphylococcus intermedius group</taxon>
    </lineage>
</organism>
<keyword evidence="8" id="KW-0804">Transcription</keyword>
<dbReference type="SUPFAM" id="SSF46894">
    <property type="entry name" value="C-terminal effector domain of the bipartite response regulators"/>
    <property type="match status" value="1"/>
</dbReference>
<dbReference type="STRING" id="937773.SPSINT_2033"/>
<dbReference type="AlphaFoldDB" id="A0A317Z500"/>
<evidence type="ECO:0000256" key="4">
    <source>
        <dbReference type="ARBA" id="ARBA00023012"/>
    </source>
</evidence>
<keyword evidence="5" id="KW-0805">Transcription regulation</keyword>
<evidence type="ECO:0000256" key="5">
    <source>
        <dbReference type="ARBA" id="ARBA00023015"/>
    </source>
</evidence>
<evidence type="ECO:0000256" key="7">
    <source>
        <dbReference type="ARBA" id="ARBA00023159"/>
    </source>
</evidence>
<feature type="DNA-binding region" description="OmpR/PhoB-type" evidence="9">
    <location>
        <begin position="22"/>
        <end position="120"/>
    </location>
</feature>
<evidence type="ECO:0000256" key="8">
    <source>
        <dbReference type="ARBA" id="ARBA00023163"/>
    </source>
</evidence>
<dbReference type="PROSITE" id="PS51755">
    <property type="entry name" value="OMPR_PHOB"/>
    <property type="match status" value="1"/>
</dbReference>
<accession>A0A317Z500</accession>
<gene>
    <name evidence="11" type="ORF">DD924_14560</name>
</gene>
<evidence type="ECO:0000256" key="3">
    <source>
        <dbReference type="ARBA" id="ARBA00022553"/>
    </source>
</evidence>
<evidence type="ECO:0000256" key="2">
    <source>
        <dbReference type="ARBA" id="ARBA00022490"/>
    </source>
</evidence>
<reference evidence="11 12" key="1">
    <citation type="journal article" date="2018" name="Vet. Microbiol.">
        <title>Clonal diversity and geographic distribution of methicillin-resistant Staphylococcus pseudintermedius from Australian animals: Discovery of novel sequence types.</title>
        <authorList>
            <person name="Worthing K.A."/>
            <person name="Abraham S."/>
            <person name="Coombs G.W."/>
            <person name="Pang S."/>
            <person name="Saputra S."/>
            <person name="Jordan D."/>
            <person name="Trott D.J."/>
            <person name="Norris J.M."/>
        </authorList>
    </citation>
    <scope>NUCLEOTIDE SEQUENCE [LARGE SCALE GENOMIC DNA]</scope>
    <source>
        <strain evidence="11 12">ST71 3</strain>
    </source>
</reference>
<keyword evidence="3" id="KW-0597">Phosphoprotein</keyword>